<dbReference type="GO" id="GO:0005737">
    <property type="term" value="C:cytoplasm"/>
    <property type="evidence" value="ECO:0007669"/>
    <property type="project" value="TreeGrafter"/>
</dbReference>
<evidence type="ECO:0000256" key="2">
    <source>
        <dbReference type="ARBA" id="ARBA00022723"/>
    </source>
</evidence>
<comment type="cofactor">
    <cofactor evidence="5">
        <name>heme</name>
        <dbReference type="ChEBI" id="CHEBI:30413"/>
    </cofactor>
</comment>
<dbReference type="GO" id="GO:0016712">
    <property type="term" value="F:oxidoreductase activity, acting on paired donors, with incorporation or reduction of molecular oxygen, reduced flavin or flavoprotein as one donor, and incorporation of one atom of oxygen"/>
    <property type="evidence" value="ECO:0007669"/>
    <property type="project" value="TreeGrafter"/>
</dbReference>
<dbReference type="InterPro" id="IPR001128">
    <property type="entry name" value="Cyt_P450"/>
</dbReference>
<dbReference type="FunFam" id="1.10.630.10:FF:000122">
    <property type="entry name" value="Cytochrome P450"/>
    <property type="match status" value="1"/>
</dbReference>
<dbReference type="EMBL" id="BTRK01000005">
    <property type="protein sequence ID" value="GMR54428.1"/>
    <property type="molecule type" value="Genomic_DNA"/>
</dbReference>
<dbReference type="GO" id="GO:0006082">
    <property type="term" value="P:organic acid metabolic process"/>
    <property type="evidence" value="ECO:0007669"/>
    <property type="project" value="TreeGrafter"/>
</dbReference>
<sequence>MEIMSGGLYGLVFEDNNIAKEQRKFALKSLHEVGFGSAALEDTVHNCALEVVDRWRKSGGEEVDVTENIMKAIGNVVWNVTFGISLESDNKIVPEFRQIHLDVAPLSGGPLMMFIEMFPFIRKFDFLLGSPMKRLQALVDRSDAMIVDAIETAENNFNPDNQPTLYVEAFLREMKKNEEAGKPKGNFHFEQIRNSAATLWGAGFETTVGLLRMCCLELVNHPEVLRKLQKEVDDVIGERRIRYDDHKQLHYTCAFLQEIYRLGNVLPINFLRKTTQNTEIDGFRIASGTTVLPQFSMVHSDPKEFERPDYFCPERHIDDEGKFIKDPRITPFSIGKRACLGETLARMEIFVLFATFVQNCHFTPAGKVPPPVEFNYGFARSVKHFTVNIEPRN</sequence>
<dbReference type="Pfam" id="PF00067">
    <property type="entry name" value="p450"/>
    <property type="match status" value="1"/>
</dbReference>
<dbReference type="PANTHER" id="PTHR24300:SF338">
    <property type="entry name" value="CYTOCHROME P450 CYP36A1-RELATED"/>
    <property type="match status" value="1"/>
</dbReference>
<protein>
    <recommendedName>
        <fullName evidence="9">Cytochrome P450</fullName>
    </recommendedName>
</protein>
<dbReference type="PROSITE" id="PS00086">
    <property type="entry name" value="CYTOCHROME_P450"/>
    <property type="match status" value="1"/>
</dbReference>
<keyword evidence="4 6" id="KW-0503">Monooxygenase</keyword>
<evidence type="ECO:0000256" key="1">
    <source>
        <dbReference type="ARBA" id="ARBA00010617"/>
    </source>
</evidence>
<dbReference type="GO" id="GO:0005506">
    <property type="term" value="F:iron ion binding"/>
    <property type="evidence" value="ECO:0007669"/>
    <property type="project" value="InterPro"/>
</dbReference>
<keyword evidence="8" id="KW-1185">Reference proteome</keyword>
<evidence type="ECO:0000313" key="7">
    <source>
        <dbReference type="EMBL" id="GMR54428.1"/>
    </source>
</evidence>
<keyword evidence="2 5" id="KW-0479">Metal-binding</keyword>
<evidence type="ECO:0000256" key="4">
    <source>
        <dbReference type="ARBA" id="ARBA00023033"/>
    </source>
</evidence>
<comment type="similarity">
    <text evidence="1 6">Belongs to the cytochrome P450 family.</text>
</comment>
<dbReference type="InterPro" id="IPR002401">
    <property type="entry name" value="Cyt_P450_E_grp-I"/>
</dbReference>
<evidence type="ECO:0000256" key="3">
    <source>
        <dbReference type="ARBA" id="ARBA00023004"/>
    </source>
</evidence>
<reference evidence="8" key="1">
    <citation type="submission" date="2022-10" db="EMBL/GenBank/DDBJ databases">
        <title>Genome assembly of Pristionchus species.</title>
        <authorList>
            <person name="Yoshida K."/>
            <person name="Sommer R.J."/>
        </authorList>
    </citation>
    <scope>NUCLEOTIDE SEQUENCE [LARGE SCALE GENOMIC DNA]</scope>
    <source>
        <strain evidence="8">RS5460</strain>
    </source>
</reference>
<gene>
    <name evidence="7" type="ORF">PMAYCL1PPCAC_24623</name>
</gene>
<dbReference type="PRINTS" id="PR00463">
    <property type="entry name" value="EP450I"/>
</dbReference>
<accession>A0AAN5D0S5</accession>
<evidence type="ECO:0000313" key="8">
    <source>
        <dbReference type="Proteomes" id="UP001328107"/>
    </source>
</evidence>
<dbReference type="GO" id="GO:0006805">
    <property type="term" value="P:xenobiotic metabolic process"/>
    <property type="evidence" value="ECO:0007669"/>
    <property type="project" value="TreeGrafter"/>
</dbReference>
<organism evidence="7 8">
    <name type="scientific">Pristionchus mayeri</name>
    <dbReference type="NCBI Taxonomy" id="1317129"/>
    <lineage>
        <taxon>Eukaryota</taxon>
        <taxon>Metazoa</taxon>
        <taxon>Ecdysozoa</taxon>
        <taxon>Nematoda</taxon>
        <taxon>Chromadorea</taxon>
        <taxon>Rhabditida</taxon>
        <taxon>Rhabditina</taxon>
        <taxon>Diplogasteromorpha</taxon>
        <taxon>Diplogasteroidea</taxon>
        <taxon>Neodiplogasteridae</taxon>
        <taxon>Pristionchus</taxon>
    </lineage>
</organism>
<evidence type="ECO:0000256" key="6">
    <source>
        <dbReference type="RuleBase" id="RU000461"/>
    </source>
</evidence>
<dbReference type="GO" id="GO:0020037">
    <property type="term" value="F:heme binding"/>
    <property type="evidence" value="ECO:0007669"/>
    <property type="project" value="InterPro"/>
</dbReference>
<name>A0AAN5D0S5_9BILA</name>
<evidence type="ECO:0008006" key="9">
    <source>
        <dbReference type="Google" id="ProtNLM"/>
    </source>
</evidence>
<feature type="binding site" description="axial binding residue" evidence="5">
    <location>
        <position position="339"/>
    </location>
    <ligand>
        <name>heme</name>
        <dbReference type="ChEBI" id="CHEBI:30413"/>
    </ligand>
    <ligandPart>
        <name>Fe</name>
        <dbReference type="ChEBI" id="CHEBI:18248"/>
    </ligandPart>
</feature>
<dbReference type="PANTHER" id="PTHR24300">
    <property type="entry name" value="CYTOCHROME P450 508A4-RELATED"/>
    <property type="match status" value="1"/>
</dbReference>
<keyword evidence="3 5" id="KW-0408">Iron</keyword>
<evidence type="ECO:0000256" key="5">
    <source>
        <dbReference type="PIRSR" id="PIRSR602401-1"/>
    </source>
</evidence>
<comment type="caution">
    <text evidence="7">The sequence shown here is derived from an EMBL/GenBank/DDBJ whole genome shotgun (WGS) entry which is preliminary data.</text>
</comment>
<dbReference type="SUPFAM" id="SSF48264">
    <property type="entry name" value="Cytochrome P450"/>
    <property type="match status" value="1"/>
</dbReference>
<dbReference type="InterPro" id="IPR017972">
    <property type="entry name" value="Cyt_P450_CS"/>
</dbReference>
<keyword evidence="5 6" id="KW-0349">Heme</keyword>
<dbReference type="InterPro" id="IPR050182">
    <property type="entry name" value="Cytochrome_P450_fam2"/>
</dbReference>
<proteinExistence type="inferred from homology"/>
<dbReference type="InterPro" id="IPR036396">
    <property type="entry name" value="Cyt_P450_sf"/>
</dbReference>
<dbReference type="Gene3D" id="1.10.630.10">
    <property type="entry name" value="Cytochrome P450"/>
    <property type="match status" value="1"/>
</dbReference>
<dbReference type="Proteomes" id="UP001328107">
    <property type="component" value="Unassembled WGS sequence"/>
</dbReference>
<dbReference type="PRINTS" id="PR00385">
    <property type="entry name" value="P450"/>
</dbReference>
<dbReference type="AlphaFoldDB" id="A0AAN5D0S5"/>
<keyword evidence="6" id="KW-0560">Oxidoreductase</keyword>